<evidence type="ECO:0000313" key="3">
    <source>
        <dbReference type="EMBL" id="KAK1932904.1"/>
    </source>
</evidence>
<dbReference type="Proteomes" id="UP001195914">
    <property type="component" value="Unassembled WGS sequence"/>
</dbReference>
<proteinExistence type="predicted"/>
<keyword evidence="2" id="KW-0732">Signal</keyword>
<evidence type="ECO:0000313" key="4">
    <source>
        <dbReference type="Proteomes" id="UP001195914"/>
    </source>
</evidence>
<dbReference type="AlphaFoldDB" id="A0AAD9LES6"/>
<feature type="region of interest" description="Disordered" evidence="1">
    <location>
        <begin position="408"/>
        <end position="427"/>
    </location>
</feature>
<feature type="compositionally biased region" description="Polar residues" evidence="1">
    <location>
        <begin position="541"/>
        <end position="568"/>
    </location>
</feature>
<protein>
    <submittedName>
        <fullName evidence="3">Secreted antigen 1</fullName>
    </submittedName>
</protein>
<reference evidence="3" key="1">
    <citation type="journal article" date="2014" name="Nucleic Acids Res.">
        <title>The evolutionary dynamics of variant antigen genes in Babesia reveal a history of genomic innovation underlying host-parasite interaction.</title>
        <authorList>
            <person name="Jackson A.P."/>
            <person name="Otto T.D."/>
            <person name="Darby A."/>
            <person name="Ramaprasad A."/>
            <person name="Xia D."/>
            <person name="Echaide I.E."/>
            <person name="Farber M."/>
            <person name="Gahlot S."/>
            <person name="Gamble J."/>
            <person name="Gupta D."/>
            <person name="Gupta Y."/>
            <person name="Jackson L."/>
            <person name="Malandrin L."/>
            <person name="Malas T.B."/>
            <person name="Moussa E."/>
            <person name="Nair M."/>
            <person name="Reid A.J."/>
            <person name="Sanders M."/>
            <person name="Sharma J."/>
            <person name="Tracey A."/>
            <person name="Quail M.A."/>
            <person name="Weir W."/>
            <person name="Wastling J.M."/>
            <person name="Hall N."/>
            <person name="Willadsen P."/>
            <person name="Lingelbach K."/>
            <person name="Shiels B."/>
            <person name="Tait A."/>
            <person name="Berriman M."/>
            <person name="Allred D.R."/>
            <person name="Pain A."/>
        </authorList>
    </citation>
    <scope>NUCLEOTIDE SEQUENCE</scope>
    <source>
        <strain evidence="3">1802A</strain>
    </source>
</reference>
<feature type="compositionally biased region" description="Low complexity" evidence="1">
    <location>
        <begin position="569"/>
        <end position="587"/>
    </location>
</feature>
<organism evidence="3 4">
    <name type="scientific">Babesia divergens</name>
    <dbReference type="NCBI Taxonomy" id="32595"/>
    <lineage>
        <taxon>Eukaryota</taxon>
        <taxon>Sar</taxon>
        <taxon>Alveolata</taxon>
        <taxon>Apicomplexa</taxon>
        <taxon>Aconoidasida</taxon>
        <taxon>Piroplasmida</taxon>
        <taxon>Babesiidae</taxon>
        <taxon>Babesia</taxon>
    </lineage>
</organism>
<comment type="caution">
    <text evidence="3">The sequence shown here is derived from an EMBL/GenBank/DDBJ whole genome shotgun (WGS) entry which is preliminary data.</text>
</comment>
<feature type="compositionally biased region" description="Basic and acidic residues" evidence="1">
    <location>
        <begin position="591"/>
        <end position="605"/>
    </location>
</feature>
<evidence type="ECO:0000256" key="1">
    <source>
        <dbReference type="SAM" id="MobiDB-lite"/>
    </source>
</evidence>
<evidence type="ECO:0000256" key="2">
    <source>
        <dbReference type="SAM" id="SignalP"/>
    </source>
</evidence>
<name>A0AAD9LES6_BABDI</name>
<sequence length="640" mass="70812">MDIKRIFKAIATVLCLALGIGRRSVSCDNDLEPLIYDEPSSLKDILDFLGKLGTSTLKSQVIEELDSRVTEFFTPPGIQLSSGKKTYEKVFDKVSELRSHLLKKPDNYGRYACLDLTDDFIEEYATFLIDWLPILHNELWFLHYQIATDCTRIGGHKWYSNAFGRSPSNTQLHRWLTVENKVPLVRKNFEDRDLKRNPGTRQITANTGIDLFGGGPLNHAQYGLFLIQEGEFHPSNLANAVLFIDEFCSVIEAQAFKARLANVNHEQLSAVCLVLTRNFSGLTRRLLPLYYARIQVSSFRSDRNGYNNIYTGKLKPDKVEYYVNWLRRNLSGLVESLTRMLSESSQWIKWNNVKDDQSPGPFKYGFIYKEEHWNDANNHELRLAISKLTHPSSGSLRALLETLKYDLPTPDASEDEHDKDNDSMQSFTEFEGSNDYVEADDVSVTEPSEALNTSQDGSTQTIDFCEATTSTPVYEPASLSDEEEPESYDAPHLPPEEPLTPVTIPNPAAETSQGETEYYPHVKSVGQGNAQCGVSAGGTSLGTEPSSQVPKQEQGQVNPSTGTTTQDQATEAPASGAGAASTAGAEGVQSEESRETSGGDSKEPANLRPAGGESKPKGSSFTSTPFVGCFVTLGFLISMI</sequence>
<gene>
    <name evidence="3" type="ORF">X943_001334</name>
</gene>
<feature type="chain" id="PRO_5042182796" evidence="2">
    <location>
        <begin position="28"/>
        <end position="640"/>
    </location>
</feature>
<feature type="signal peptide" evidence="2">
    <location>
        <begin position="1"/>
        <end position="27"/>
    </location>
</feature>
<reference evidence="3" key="2">
    <citation type="submission" date="2021-05" db="EMBL/GenBank/DDBJ databases">
        <authorList>
            <person name="Pain A."/>
        </authorList>
    </citation>
    <scope>NUCLEOTIDE SEQUENCE</scope>
    <source>
        <strain evidence="3">1802A</strain>
    </source>
</reference>
<accession>A0AAD9LES6</accession>
<dbReference type="EMBL" id="JAHBMH010000073">
    <property type="protein sequence ID" value="KAK1932904.1"/>
    <property type="molecule type" value="Genomic_DNA"/>
</dbReference>
<feature type="region of interest" description="Disordered" evidence="1">
    <location>
        <begin position="474"/>
        <end position="625"/>
    </location>
</feature>
<keyword evidence="4" id="KW-1185">Reference proteome</keyword>